<evidence type="ECO:0000313" key="3">
    <source>
        <dbReference type="Proteomes" id="UP000663505"/>
    </source>
</evidence>
<dbReference type="Proteomes" id="UP000663505">
    <property type="component" value="Chromosome"/>
</dbReference>
<gene>
    <name evidence="2" type="ORF">JZ786_13350</name>
</gene>
<sequence length="68" mass="7924">MKLTWMLYVPFITIFVLTFLPAINGPHLWIGLPSLLVWILGWTLMITVILLLYHHYSLKKPEEEGDDA</sequence>
<feature type="transmembrane region" description="Helical" evidence="1">
    <location>
        <begin position="5"/>
        <end position="23"/>
    </location>
</feature>
<evidence type="ECO:0008006" key="4">
    <source>
        <dbReference type="Google" id="ProtNLM"/>
    </source>
</evidence>
<organism evidence="2 3">
    <name type="scientific">Alicyclobacillus mengziensis</name>
    <dbReference type="NCBI Taxonomy" id="2931921"/>
    <lineage>
        <taxon>Bacteria</taxon>
        <taxon>Bacillati</taxon>
        <taxon>Bacillota</taxon>
        <taxon>Bacilli</taxon>
        <taxon>Bacillales</taxon>
        <taxon>Alicyclobacillaceae</taxon>
        <taxon>Alicyclobacillus</taxon>
    </lineage>
</organism>
<feature type="transmembrane region" description="Helical" evidence="1">
    <location>
        <begin position="35"/>
        <end position="53"/>
    </location>
</feature>
<protein>
    <recommendedName>
        <fullName evidence="4">DUF3311 domain-containing protein</fullName>
    </recommendedName>
</protein>
<dbReference type="RefSeq" id="WP_206654927.1">
    <property type="nucleotide sequence ID" value="NZ_CP071182.1"/>
</dbReference>
<dbReference type="AlphaFoldDB" id="A0A9X7Z5V7"/>
<dbReference type="KEGG" id="afx:JZ786_13350"/>
<dbReference type="EMBL" id="CP071182">
    <property type="protein sequence ID" value="QSO45558.1"/>
    <property type="molecule type" value="Genomic_DNA"/>
</dbReference>
<accession>A0A9X7Z5V7</accession>
<evidence type="ECO:0000256" key="1">
    <source>
        <dbReference type="SAM" id="Phobius"/>
    </source>
</evidence>
<reference evidence="2 3" key="1">
    <citation type="submission" date="2021-02" db="EMBL/GenBank/DDBJ databases">
        <title>Alicyclobacillus curvatus sp. nov. and Alicyclobacillus mengziensis sp. nov., two acidophilic bacteria isolated from acid mine drainage.</title>
        <authorList>
            <person name="Huang Y."/>
        </authorList>
    </citation>
    <scope>NUCLEOTIDE SEQUENCE [LARGE SCALE GENOMIC DNA]</scope>
    <source>
        <strain evidence="2 3">S30H14</strain>
    </source>
</reference>
<keyword evidence="1" id="KW-0472">Membrane</keyword>
<evidence type="ECO:0000313" key="2">
    <source>
        <dbReference type="EMBL" id="QSO45558.1"/>
    </source>
</evidence>
<name>A0A9X7Z5V7_9BACL</name>
<proteinExistence type="predicted"/>
<keyword evidence="1" id="KW-1133">Transmembrane helix</keyword>
<keyword evidence="1" id="KW-0812">Transmembrane</keyword>
<keyword evidence="3" id="KW-1185">Reference proteome</keyword>